<feature type="region of interest" description="Disordered" evidence="7">
    <location>
        <begin position="1"/>
        <end position="247"/>
    </location>
</feature>
<evidence type="ECO:0000256" key="7">
    <source>
        <dbReference type="SAM" id="MobiDB-lite"/>
    </source>
</evidence>
<protein>
    <recommendedName>
        <fullName evidence="6">Clathrin light chain</fullName>
    </recommendedName>
</protein>
<feature type="compositionally biased region" description="Basic and acidic residues" evidence="7">
    <location>
        <begin position="176"/>
        <end position="230"/>
    </location>
</feature>
<evidence type="ECO:0000256" key="4">
    <source>
        <dbReference type="ARBA" id="ARBA00023176"/>
    </source>
</evidence>
<feature type="compositionally biased region" description="Polar residues" evidence="7">
    <location>
        <begin position="109"/>
        <end position="129"/>
    </location>
</feature>
<dbReference type="CDD" id="cd22249">
    <property type="entry name" value="UDM1_RNF168_RNF169-like"/>
    <property type="match status" value="1"/>
</dbReference>
<keyword evidence="4 6" id="KW-0168">Coated pit</keyword>
<dbReference type="AlphaFoldDB" id="A0A7S4HL19"/>
<gene>
    <name evidence="8" type="ORF">VSP0166_LOCUS1757</name>
</gene>
<reference evidence="8" key="1">
    <citation type="submission" date="2021-01" db="EMBL/GenBank/DDBJ databases">
        <authorList>
            <person name="Corre E."/>
            <person name="Pelletier E."/>
            <person name="Niang G."/>
            <person name="Scheremetjew M."/>
            <person name="Finn R."/>
            <person name="Kale V."/>
            <person name="Holt S."/>
            <person name="Cochrane G."/>
            <person name="Meng A."/>
            <person name="Brown T."/>
            <person name="Cohen L."/>
        </authorList>
    </citation>
    <scope>NUCLEOTIDE SEQUENCE</scope>
    <source>
        <strain evidence="8">DIVA3 518/3/11/1/6</strain>
    </source>
</reference>
<feature type="compositionally biased region" description="Low complexity" evidence="7">
    <location>
        <begin position="153"/>
        <end position="165"/>
    </location>
</feature>
<dbReference type="PANTHER" id="PTHR10639:SF7">
    <property type="entry name" value="CLATHRIN LIGHT CHAIN"/>
    <property type="match status" value="1"/>
</dbReference>
<dbReference type="GO" id="GO:0032050">
    <property type="term" value="F:clathrin heavy chain binding"/>
    <property type="evidence" value="ECO:0007669"/>
    <property type="project" value="TreeGrafter"/>
</dbReference>
<feature type="compositionally biased region" description="Polar residues" evidence="7">
    <location>
        <begin position="58"/>
        <end position="76"/>
    </location>
</feature>
<dbReference type="InterPro" id="IPR000996">
    <property type="entry name" value="Clathrin_L-chain"/>
</dbReference>
<evidence type="ECO:0000256" key="2">
    <source>
        <dbReference type="ARBA" id="ARBA00005263"/>
    </source>
</evidence>
<comment type="similarity">
    <text evidence="2 6">Belongs to the clathrin light chain family.</text>
</comment>
<dbReference type="Pfam" id="PF01086">
    <property type="entry name" value="Clathrin_lg_ch"/>
    <property type="match status" value="1"/>
</dbReference>
<accession>A0A7S4HL19</accession>
<keyword evidence="5 6" id="KW-0968">Cytoplasmic vesicle</keyword>
<dbReference type="GO" id="GO:0030130">
    <property type="term" value="C:clathrin coat of trans-Golgi network vesicle"/>
    <property type="evidence" value="ECO:0007669"/>
    <property type="project" value="InterPro"/>
</dbReference>
<evidence type="ECO:0000256" key="5">
    <source>
        <dbReference type="ARBA" id="ARBA00023329"/>
    </source>
</evidence>
<sequence>MDEFSFDSNASGSFDGGLNFDSPVPPSYSADNTFDSFGSGGGQGTGDFGSFGEPIAAQQGSMGSFGDGNTPQQPQTLDFDAFGTPEPQNTGSFGSADAQPLGSFDGSPIQPNNEAQSPMGSFDAPSSSGLDFGETASAQVEQNSVEPVAETQAPSSPASSSIGGSFRMSMPVESSDALREYEEEHNKFLEEKAQEEREKHQKVIENAKQELEKFYNERKQKLNASREENRSNQGSTSSEAPADDKEAWKRLESLVNWDTSHSESANTERMRGILVDMKHAA</sequence>
<dbReference type="EMBL" id="HBKP01002464">
    <property type="protein sequence ID" value="CAE2202362.1"/>
    <property type="molecule type" value="Transcribed_RNA"/>
</dbReference>
<evidence type="ECO:0000256" key="6">
    <source>
        <dbReference type="RuleBase" id="RU363137"/>
    </source>
</evidence>
<evidence type="ECO:0000256" key="3">
    <source>
        <dbReference type="ARBA" id="ARBA00023136"/>
    </source>
</evidence>
<evidence type="ECO:0000313" key="8">
    <source>
        <dbReference type="EMBL" id="CAE2202362.1"/>
    </source>
</evidence>
<name>A0A7S4HL19_9EUKA</name>
<feature type="compositionally biased region" description="Polar residues" evidence="7">
    <location>
        <begin position="136"/>
        <end position="145"/>
    </location>
</feature>
<comment type="subcellular location">
    <subcellularLocation>
        <location evidence="1 6">Cytoplasmic vesicle membrane</location>
        <topology evidence="1 6">Peripheral membrane protein</topology>
        <orientation evidence="1 6">Cytoplasmic side</orientation>
    </subcellularLocation>
    <subcellularLocation>
        <location evidence="6">Membrane</location>
        <location evidence="6">Coated pit</location>
        <topology evidence="6">Peripheral membrane protein</topology>
        <orientation evidence="6">Cytoplasmic side</orientation>
    </subcellularLocation>
    <text evidence="6">Cytoplasmic face of coated pits and vesicles.</text>
</comment>
<feature type="compositionally biased region" description="Gly residues" evidence="7">
    <location>
        <begin position="38"/>
        <end position="49"/>
    </location>
</feature>
<dbReference type="GO" id="GO:0030132">
    <property type="term" value="C:clathrin coat of coated pit"/>
    <property type="evidence" value="ECO:0007669"/>
    <property type="project" value="InterPro"/>
</dbReference>
<dbReference type="GO" id="GO:0072583">
    <property type="term" value="P:clathrin-dependent endocytosis"/>
    <property type="evidence" value="ECO:0007669"/>
    <property type="project" value="TreeGrafter"/>
</dbReference>
<dbReference type="PANTHER" id="PTHR10639">
    <property type="entry name" value="CLATHRIN LIGHT CHAIN"/>
    <property type="match status" value="1"/>
</dbReference>
<feature type="compositionally biased region" description="Polar residues" evidence="7">
    <location>
        <begin position="1"/>
        <end position="12"/>
    </location>
</feature>
<organism evidence="8">
    <name type="scientific">Vannella robusta</name>
    <dbReference type="NCBI Taxonomy" id="1487602"/>
    <lineage>
        <taxon>Eukaryota</taxon>
        <taxon>Amoebozoa</taxon>
        <taxon>Discosea</taxon>
        <taxon>Flabellinia</taxon>
        <taxon>Vannellidae</taxon>
        <taxon>Vannella</taxon>
    </lineage>
</organism>
<dbReference type="GO" id="GO:0006886">
    <property type="term" value="P:intracellular protein transport"/>
    <property type="evidence" value="ECO:0007669"/>
    <property type="project" value="InterPro"/>
</dbReference>
<keyword evidence="3 6" id="KW-0472">Membrane</keyword>
<comment type="function">
    <text evidence="6">Clathrin is the major protein of the polyhedral coat of coated pits and vesicles.</text>
</comment>
<evidence type="ECO:0000256" key="1">
    <source>
        <dbReference type="ARBA" id="ARBA00004180"/>
    </source>
</evidence>
<dbReference type="GO" id="GO:0005198">
    <property type="term" value="F:structural molecule activity"/>
    <property type="evidence" value="ECO:0007669"/>
    <property type="project" value="InterPro"/>
</dbReference>
<proteinExistence type="inferred from homology"/>